<protein>
    <submittedName>
        <fullName evidence="10">DNA-binding response regulator</fullName>
    </submittedName>
</protein>
<evidence type="ECO:0000259" key="8">
    <source>
        <dbReference type="PROSITE" id="PS50110"/>
    </source>
</evidence>
<evidence type="ECO:0000256" key="3">
    <source>
        <dbReference type="ARBA" id="ARBA00023015"/>
    </source>
</evidence>
<dbReference type="Pfam" id="PF00486">
    <property type="entry name" value="Trans_reg_C"/>
    <property type="match status" value="1"/>
</dbReference>
<dbReference type="EMBL" id="NXID01000048">
    <property type="protein sequence ID" value="RXK14932.1"/>
    <property type="molecule type" value="Genomic_DNA"/>
</dbReference>
<dbReference type="GO" id="GO:0000156">
    <property type="term" value="F:phosphorelay response regulator activity"/>
    <property type="evidence" value="ECO:0007669"/>
    <property type="project" value="TreeGrafter"/>
</dbReference>
<dbReference type="InterPro" id="IPR039420">
    <property type="entry name" value="WalR-like"/>
</dbReference>
<evidence type="ECO:0000256" key="5">
    <source>
        <dbReference type="ARBA" id="ARBA00023163"/>
    </source>
</evidence>
<evidence type="ECO:0000313" key="11">
    <source>
        <dbReference type="Proteomes" id="UP000290092"/>
    </source>
</evidence>
<feature type="domain" description="Response regulatory" evidence="8">
    <location>
        <begin position="2"/>
        <end position="115"/>
    </location>
</feature>
<dbReference type="InterPro" id="IPR011006">
    <property type="entry name" value="CheY-like_superfamily"/>
</dbReference>
<dbReference type="InterPro" id="IPR001789">
    <property type="entry name" value="Sig_transdc_resp-reg_receiver"/>
</dbReference>
<dbReference type="RefSeq" id="WP_114842904.1">
    <property type="nucleotide sequence ID" value="NZ_CP031219.1"/>
</dbReference>
<evidence type="ECO:0000256" key="6">
    <source>
        <dbReference type="PROSITE-ProRule" id="PRU00169"/>
    </source>
</evidence>
<dbReference type="GO" id="GO:0006355">
    <property type="term" value="P:regulation of DNA-templated transcription"/>
    <property type="evidence" value="ECO:0007669"/>
    <property type="project" value="InterPro"/>
</dbReference>
<dbReference type="CDD" id="cd00383">
    <property type="entry name" value="trans_reg_C"/>
    <property type="match status" value="1"/>
</dbReference>
<evidence type="ECO:0000256" key="4">
    <source>
        <dbReference type="ARBA" id="ARBA00023125"/>
    </source>
</evidence>
<sequence length="216" mass="25411">MKVLLLEDNKRLSKLIIESLEEKNYKVDWFDDGKKAIEAIYNGYDCFILDINVPGIDGLTLLKEIKAIDEKIPSIIISANVDLETIKEAYTRGCDEYLKKPFYMYELEKKLDKLCIKEEFIVRLKKQFSYDISKELLFDNNKQEVKLSKKEILLLNLFVKNRRKVISFEQIEQYVWEGDLTTNENIRALIKRIRKKLPEETIISQGGVGYKLNFLV</sequence>
<evidence type="ECO:0000313" key="10">
    <source>
        <dbReference type="EMBL" id="RXK14932.1"/>
    </source>
</evidence>
<dbReference type="GO" id="GO:0005829">
    <property type="term" value="C:cytosol"/>
    <property type="evidence" value="ECO:0007669"/>
    <property type="project" value="TreeGrafter"/>
</dbReference>
<name>A0AAX2AD31_9BACT</name>
<dbReference type="InterPro" id="IPR016032">
    <property type="entry name" value="Sig_transdc_resp-reg_C-effctor"/>
</dbReference>
<dbReference type="SMART" id="SM00448">
    <property type="entry name" value="REC"/>
    <property type="match status" value="1"/>
</dbReference>
<dbReference type="Proteomes" id="UP000290092">
    <property type="component" value="Unassembled WGS sequence"/>
</dbReference>
<dbReference type="GO" id="GO:0032993">
    <property type="term" value="C:protein-DNA complex"/>
    <property type="evidence" value="ECO:0007669"/>
    <property type="project" value="TreeGrafter"/>
</dbReference>
<keyword evidence="5" id="KW-0804">Transcription</keyword>
<evidence type="ECO:0000256" key="1">
    <source>
        <dbReference type="ARBA" id="ARBA00022553"/>
    </source>
</evidence>
<keyword evidence="1 6" id="KW-0597">Phosphoprotein</keyword>
<dbReference type="InterPro" id="IPR036388">
    <property type="entry name" value="WH-like_DNA-bd_sf"/>
</dbReference>
<dbReference type="PANTHER" id="PTHR48111">
    <property type="entry name" value="REGULATOR OF RPOS"/>
    <property type="match status" value="1"/>
</dbReference>
<dbReference type="SUPFAM" id="SSF52172">
    <property type="entry name" value="CheY-like"/>
    <property type="match status" value="1"/>
</dbReference>
<dbReference type="Pfam" id="PF00072">
    <property type="entry name" value="Response_reg"/>
    <property type="match status" value="1"/>
</dbReference>
<dbReference type="SUPFAM" id="SSF46894">
    <property type="entry name" value="C-terminal effector domain of the bipartite response regulators"/>
    <property type="match status" value="1"/>
</dbReference>
<keyword evidence="2" id="KW-0902">Two-component regulatory system</keyword>
<organism evidence="10 11">
    <name type="scientific">Malaciobacter mytili LMG 24559</name>
    <dbReference type="NCBI Taxonomy" id="1032238"/>
    <lineage>
        <taxon>Bacteria</taxon>
        <taxon>Pseudomonadati</taxon>
        <taxon>Campylobacterota</taxon>
        <taxon>Epsilonproteobacteria</taxon>
        <taxon>Campylobacterales</taxon>
        <taxon>Arcobacteraceae</taxon>
        <taxon>Malaciobacter</taxon>
    </lineage>
</organism>
<reference evidence="10 11" key="1">
    <citation type="submission" date="2017-09" db="EMBL/GenBank/DDBJ databases">
        <title>Genomics of the genus Arcobacter.</title>
        <authorList>
            <person name="Perez-Cataluna A."/>
            <person name="Figueras M.J."/>
            <person name="Salas-Masso N."/>
        </authorList>
    </citation>
    <scope>NUCLEOTIDE SEQUENCE [LARGE SCALE GENOMIC DNA]</scope>
    <source>
        <strain evidence="10 11">CECT 7386</strain>
    </source>
</reference>
<dbReference type="PROSITE" id="PS51755">
    <property type="entry name" value="OMPR_PHOB"/>
    <property type="match status" value="1"/>
</dbReference>
<feature type="domain" description="OmpR/PhoB-type" evidence="9">
    <location>
        <begin position="119"/>
        <end position="214"/>
    </location>
</feature>
<keyword evidence="3" id="KW-0805">Transcription regulation</keyword>
<keyword evidence="11" id="KW-1185">Reference proteome</keyword>
<evidence type="ECO:0000256" key="7">
    <source>
        <dbReference type="PROSITE-ProRule" id="PRU01091"/>
    </source>
</evidence>
<dbReference type="Gene3D" id="3.40.50.2300">
    <property type="match status" value="1"/>
</dbReference>
<gene>
    <name evidence="10" type="ORF">CP985_11230</name>
</gene>
<accession>A0AAX2AD31</accession>
<dbReference type="GO" id="GO:0000976">
    <property type="term" value="F:transcription cis-regulatory region binding"/>
    <property type="evidence" value="ECO:0007669"/>
    <property type="project" value="TreeGrafter"/>
</dbReference>
<proteinExistence type="predicted"/>
<dbReference type="KEGG" id="amyt:AMYT_2558"/>
<dbReference type="PROSITE" id="PS50110">
    <property type="entry name" value="RESPONSE_REGULATORY"/>
    <property type="match status" value="1"/>
</dbReference>
<dbReference type="InterPro" id="IPR001867">
    <property type="entry name" value="OmpR/PhoB-type_DNA-bd"/>
</dbReference>
<evidence type="ECO:0000256" key="2">
    <source>
        <dbReference type="ARBA" id="ARBA00023012"/>
    </source>
</evidence>
<feature type="DNA-binding region" description="OmpR/PhoB-type" evidence="7">
    <location>
        <begin position="119"/>
        <end position="214"/>
    </location>
</feature>
<evidence type="ECO:0000259" key="9">
    <source>
        <dbReference type="PROSITE" id="PS51755"/>
    </source>
</evidence>
<feature type="modified residue" description="4-aspartylphosphate" evidence="6">
    <location>
        <position position="50"/>
    </location>
</feature>
<dbReference type="Gene3D" id="1.10.10.10">
    <property type="entry name" value="Winged helix-like DNA-binding domain superfamily/Winged helix DNA-binding domain"/>
    <property type="match status" value="1"/>
</dbReference>
<dbReference type="AlphaFoldDB" id="A0AAX2AD31"/>
<comment type="caution">
    <text evidence="10">The sequence shown here is derived from an EMBL/GenBank/DDBJ whole genome shotgun (WGS) entry which is preliminary data.</text>
</comment>
<dbReference type="SMART" id="SM00862">
    <property type="entry name" value="Trans_reg_C"/>
    <property type="match status" value="1"/>
</dbReference>
<dbReference type="PANTHER" id="PTHR48111:SF1">
    <property type="entry name" value="TWO-COMPONENT RESPONSE REGULATOR ORR33"/>
    <property type="match status" value="1"/>
</dbReference>
<keyword evidence="4 7" id="KW-0238">DNA-binding</keyword>